<dbReference type="InterPro" id="IPR002104">
    <property type="entry name" value="Integrase_catalytic"/>
</dbReference>
<dbReference type="PANTHER" id="PTHR35617:SF3">
    <property type="entry name" value="CORE-BINDING (CB) DOMAIN-CONTAINING PROTEIN"/>
    <property type="match status" value="1"/>
</dbReference>
<sequence length="270" mass="30265">MYAATIPSVLTFLTLQFNRGCSFSSLNSYRAAISQILGPNLSDDFRIKRLFKGLSSLRPPLPKYNKTWDPAIVLDYIKRLSQSPLNLENLTYKTAMLIALATGQRVQTLASININDIHVFPDKLELVIKKKLKTSNINRTQHVLVLPFYTSDINICPAKSLLSYIEKTKEIRNSTSALFLTFKKPHRAATTQSISRWLKGVLNRSGVDTDVFSAHSTRHASTSAADRKGVSYDTIRTAAGWTEKSKTFAVFYKKPLLSKELDFANAVLDS</sequence>
<organism evidence="3 4">
    <name type="scientific">Acanthoscelides obtectus</name>
    <name type="common">Bean weevil</name>
    <name type="synonym">Bruchus obtectus</name>
    <dbReference type="NCBI Taxonomy" id="200917"/>
    <lineage>
        <taxon>Eukaryota</taxon>
        <taxon>Metazoa</taxon>
        <taxon>Ecdysozoa</taxon>
        <taxon>Arthropoda</taxon>
        <taxon>Hexapoda</taxon>
        <taxon>Insecta</taxon>
        <taxon>Pterygota</taxon>
        <taxon>Neoptera</taxon>
        <taxon>Endopterygota</taxon>
        <taxon>Coleoptera</taxon>
        <taxon>Polyphaga</taxon>
        <taxon>Cucujiformia</taxon>
        <taxon>Chrysomeloidea</taxon>
        <taxon>Chrysomelidae</taxon>
        <taxon>Bruchinae</taxon>
        <taxon>Bruchini</taxon>
        <taxon>Acanthoscelides</taxon>
    </lineage>
</organism>
<protein>
    <recommendedName>
        <fullName evidence="2">Tyr recombinase domain-containing protein</fullName>
    </recommendedName>
</protein>
<reference evidence="3" key="1">
    <citation type="submission" date="2022-03" db="EMBL/GenBank/DDBJ databases">
        <authorList>
            <person name="Sayadi A."/>
        </authorList>
    </citation>
    <scope>NUCLEOTIDE SEQUENCE</scope>
</reference>
<dbReference type="Gene3D" id="1.10.443.10">
    <property type="entry name" value="Intergrase catalytic core"/>
    <property type="match status" value="1"/>
</dbReference>
<evidence type="ECO:0000256" key="1">
    <source>
        <dbReference type="ARBA" id="ARBA00023172"/>
    </source>
</evidence>
<dbReference type="CDD" id="cd00397">
    <property type="entry name" value="DNA_BRE_C"/>
    <property type="match status" value="1"/>
</dbReference>
<dbReference type="Proteomes" id="UP001152888">
    <property type="component" value="Unassembled WGS sequence"/>
</dbReference>
<dbReference type="PROSITE" id="PS51898">
    <property type="entry name" value="TYR_RECOMBINASE"/>
    <property type="match status" value="1"/>
</dbReference>
<comment type="caution">
    <text evidence="3">The sequence shown here is derived from an EMBL/GenBank/DDBJ whole genome shotgun (WGS) entry which is preliminary data.</text>
</comment>
<dbReference type="AlphaFoldDB" id="A0A9P0LR20"/>
<dbReference type="SUPFAM" id="SSF56349">
    <property type="entry name" value="DNA breaking-rejoining enzymes"/>
    <property type="match status" value="1"/>
</dbReference>
<accession>A0A9P0LR20</accession>
<keyword evidence="1" id="KW-0233">DNA recombination</keyword>
<dbReference type="OrthoDB" id="6744247at2759"/>
<dbReference type="InterPro" id="IPR011010">
    <property type="entry name" value="DNA_brk_join_enz"/>
</dbReference>
<dbReference type="GO" id="GO:0006310">
    <property type="term" value="P:DNA recombination"/>
    <property type="evidence" value="ECO:0007669"/>
    <property type="project" value="UniProtKB-KW"/>
</dbReference>
<dbReference type="EMBL" id="CAKOFQ010007379">
    <property type="protein sequence ID" value="CAH1999730.1"/>
    <property type="molecule type" value="Genomic_DNA"/>
</dbReference>
<proteinExistence type="predicted"/>
<evidence type="ECO:0000259" key="2">
    <source>
        <dbReference type="PROSITE" id="PS51898"/>
    </source>
</evidence>
<name>A0A9P0LR20_ACAOB</name>
<keyword evidence="4" id="KW-1185">Reference proteome</keyword>
<gene>
    <name evidence="3" type="ORF">ACAOBT_LOCUS25159</name>
</gene>
<evidence type="ECO:0000313" key="3">
    <source>
        <dbReference type="EMBL" id="CAH1999730.1"/>
    </source>
</evidence>
<evidence type="ECO:0000313" key="4">
    <source>
        <dbReference type="Proteomes" id="UP001152888"/>
    </source>
</evidence>
<dbReference type="GO" id="GO:0003677">
    <property type="term" value="F:DNA binding"/>
    <property type="evidence" value="ECO:0007669"/>
    <property type="project" value="InterPro"/>
</dbReference>
<dbReference type="InterPro" id="IPR013762">
    <property type="entry name" value="Integrase-like_cat_sf"/>
</dbReference>
<feature type="domain" description="Tyr recombinase" evidence="2">
    <location>
        <begin position="67"/>
        <end position="266"/>
    </location>
</feature>
<dbReference type="GO" id="GO:0015074">
    <property type="term" value="P:DNA integration"/>
    <property type="evidence" value="ECO:0007669"/>
    <property type="project" value="InterPro"/>
</dbReference>
<dbReference type="PANTHER" id="PTHR35617">
    <property type="entry name" value="PHAGE_INTEGRASE DOMAIN-CONTAINING PROTEIN"/>
    <property type="match status" value="1"/>
</dbReference>
<dbReference type="Pfam" id="PF00589">
    <property type="entry name" value="Phage_integrase"/>
    <property type="match status" value="1"/>
</dbReference>